<evidence type="ECO:0000313" key="7">
    <source>
        <dbReference type="EMBL" id="ASI13758.1"/>
    </source>
</evidence>
<dbReference type="InterPro" id="IPR051749">
    <property type="entry name" value="PINc/VapC_TA_RNase"/>
</dbReference>
<evidence type="ECO:0000313" key="8">
    <source>
        <dbReference type="Proteomes" id="UP000197679"/>
    </source>
</evidence>
<protein>
    <submittedName>
        <fullName evidence="7">VapC toxin</fullName>
    </submittedName>
</protein>
<keyword evidence="3" id="KW-0479">Metal-binding</keyword>
<evidence type="ECO:0000256" key="5">
    <source>
        <dbReference type="ARBA" id="ARBA00022842"/>
    </source>
</evidence>
<keyword evidence="4" id="KW-0378">Hydrolase</keyword>
<keyword evidence="1" id="KW-1277">Toxin-antitoxin system</keyword>
<dbReference type="GO" id="GO:0004540">
    <property type="term" value="F:RNA nuclease activity"/>
    <property type="evidence" value="ECO:0007669"/>
    <property type="project" value="TreeGrafter"/>
</dbReference>
<dbReference type="GO" id="GO:0016787">
    <property type="term" value="F:hydrolase activity"/>
    <property type="evidence" value="ECO:0007669"/>
    <property type="project" value="UniProtKB-KW"/>
</dbReference>
<dbReference type="Proteomes" id="UP000197679">
    <property type="component" value="Chromosome"/>
</dbReference>
<proteinExistence type="predicted"/>
<dbReference type="InterPro" id="IPR029060">
    <property type="entry name" value="PIN-like_dom_sf"/>
</dbReference>
<dbReference type="InterPro" id="IPR002716">
    <property type="entry name" value="PIN_dom"/>
</dbReference>
<dbReference type="GeneID" id="33313995"/>
<evidence type="ECO:0000259" key="6">
    <source>
        <dbReference type="Pfam" id="PF01850"/>
    </source>
</evidence>
<reference evidence="7 8" key="1">
    <citation type="journal article" date="2017" name="Nat. Commun.">
        <title>'ARMAN' archaea depend on association with euryarchaeal host in culture and in situ.</title>
        <authorList>
            <person name="Golyshina O."/>
            <person name="Toshchakov S."/>
            <person name="Makarova K."/>
            <person name="Gavrilov S."/>
            <person name="Korzhenkov A."/>
            <person name="La Cono V."/>
            <person name="Arcadi E."/>
            <person name="Nechitaylo T."/>
            <person name="Ferrer M."/>
            <person name="Kublanov I."/>
            <person name="Wolf Y."/>
            <person name="Yakimov M."/>
            <person name="Golyshin P."/>
            <person name="Slesarev A."/>
            <person name="Kozyavkin S."/>
        </authorList>
    </citation>
    <scope>NUCLEOTIDE SEQUENCE [LARGE SCALE GENOMIC DNA]</scope>
    <source>
        <strain evidence="7 8">Mia14</strain>
    </source>
</reference>
<organism evidence="7 8">
    <name type="scientific">Candidatus Mancarchaeum acidiphilum</name>
    <dbReference type="NCBI Taxonomy" id="1920749"/>
    <lineage>
        <taxon>Archaea</taxon>
        <taxon>Candidatus Micrarchaeota</taxon>
        <taxon>Candidatus Mancarchaeum</taxon>
    </lineage>
</organism>
<gene>
    <name evidence="7" type="ORF">Mia14_0440</name>
</gene>
<keyword evidence="8" id="KW-1185">Reference proteome</keyword>
<evidence type="ECO:0000256" key="4">
    <source>
        <dbReference type="ARBA" id="ARBA00022801"/>
    </source>
</evidence>
<dbReference type="Pfam" id="PF01850">
    <property type="entry name" value="PIN"/>
    <property type="match status" value="1"/>
</dbReference>
<evidence type="ECO:0000256" key="3">
    <source>
        <dbReference type="ARBA" id="ARBA00022723"/>
    </source>
</evidence>
<dbReference type="PANTHER" id="PTHR42740">
    <property type="entry name" value="RIBONUCLEASE VAPC3"/>
    <property type="match status" value="1"/>
</dbReference>
<dbReference type="GO" id="GO:0046872">
    <property type="term" value="F:metal ion binding"/>
    <property type="evidence" value="ECO:0007669"/>
    <property type="project" value="UniProtKB-KW"/>
</dbReference>
<name>A0A218NMQ1_9ARCH</name>
<accession>A0A218NMQ1</accession>
<keyword evidence="2" id="KW-0540">Nuclease</keyword>
<dbReference type="SUPFAM" id="SSF88723">
    <property type="entry name" value="PIN domain-like"/>
    <property type="match status" value="1"/>
</dbReference>
<keyword evidence="5" id="KW-0460">Magnesium</keyword>
<dbReference type="Gene3D" id="3.40.50.1010">
    <property type="entry name" value="5'-nuclease"/>
    <property type="match status" value="1"/>
</dbReference>
<dbReference type="EMBL" id="CP019964">
    <property type="protein sequence ID" value="ASI13758.1"/>
    <property type="molecule type" value="Genomic_DNA"/>
</dbReference>
<dbReference type="AlphaFoldDB" id="A0A218NMQ1"/>
<evidence type="ECO:0000256" key="1">
    <source>
        <dbReference type="ARBA" id="ARBA00022649"/>
    </source>
</evidence>
<dbReference type="OrthoDB" id="147588at2157"/>
<dbReference type="RefSeq" id="WP_088819950.1">
    <property type="nucleotide sequence ID" value="NZ_CP019964.1"/>
</dbReference>
<evidence type="ECO:0000256" key="2">
    <source>
        <dbReference type="ARBA" id="ARBA00022722"/>
    </source>
</evidence>
<sequence>MVILDTSIIIDLLYGVESIEKKIKQYEEDHEEMNITSIKAYELLRHPKEIKRTTANSILKVFSVYSFDKRASEKAADVYRELMAKGEQINENDVLIIGIAISKGEKLLTRDNKFAFIDDSKIEIV</sequence>
<feature type="domain" description="PIN" evidence="6">
    <location>
        <begin position="2"/>
        <end position="115"/>
    </location>
</feature>
<dbReference type="KEGG" id="marh:Mia14_0440"/>
<dbReference type="PANTHER" id="PTHR42740:SF1">
    <property type="entry name" value="RIBONUCLEASE VAPC3"/>
    <property type="match status" value="1"/>
</dbReference>